<evidence type="ECO:0000313" key="2">
    <source>
        <dbReference type="EMBL" id="KIK04115.1"/>
    </source>
</evidence>
<dbReference type="Pfam" id="PF04248">
    <property type="entry name" value="NTP_transf_9"/>
    <property type="match status" value="1"/>
</dbReference>
<accession>A0A0C9WWR3</accession>
<name>A0A0C9WWR3_9AGAR</name>
<evidence type="ECO:0000313" key="3">
    <source>
        <dbReference type="Proteomes" id="UP000054477"/>
    </source>
</evidence>
<proteinExistence type="predicted"/>
<gene>
    <name evidence="2" type="ORF">K443DRAFT_437805</name>
</gene>
<dbReference type="HOGENOM" id="CLU_126578_1_2_1"/>
<dbReference type="PANTHER" id="PTHR34310">
    <property type="entry name" value="DUF427 DOMAIN PROTEIN (AFU_ORTHOLOGUE AFUA_3G02220)"/>
    <property type="match status" value="1"/>
</dbReference>
<feature type="domain" description="DUF427" evidence="1">
    <location>
        <begin position="2"/>
        <end position="90"/>
    </location>
</feature>
<dbReference type="InterPro" id="IPR038694">
    <property type="entry name" value="DUF427_sf"/>
</dbReference>
<dbReference type="EMBL" id="KN838573">
    <property type="protein sequence ID" value="KIK04115.1"/>
    <property type="molecule type" value="Genomic_DNA"/>
</dbReference>
<dbReference type="Gene3D" id="2.170.150.40">
    <property type="entry name" value="Domain of unknown function (DUF427)"/>
    <property type="match status" value="1"/>
</dbReference>
<keyword evidence="3" id="KW-1185">Reference proteome</keyword>
<sequence length="98" mass="10659">MVKATLNGTVLAESDETIVVEGNHYFPPSTVNDKALTPSDTHTTCPWKGVASYYNASVPGVTPVKDVAWYYPTTITDKAKPIEGYVAFYKNKVTISDA</sequence>
<dbReference type="PANTHER" id="PTHR34310:SF5">
    <property type="entry name" value="DUF427 DOMAIN PROTEIN (AFU_ORTHOLOGUE AFUA_3G02220)"/>
    <property type="match status" value="1"/>
</dbReference>
<dbReference type="AlphaFoldDB" id="A0A0C9WWR3"/>
<reference evidence="3" key="2">
    <citation type="submission" date="2015-01" db="EMBL/GenBank/DDBJ databases">
        <title>Evolutionary Origins and Diversification of the Mycorrhizal Mutualists.</title>
        <authorList>
            <consortium name="DOE Joint Genome Institute"/>
            <consortium name="Mycorrhizal Genomics Consortium"/>
            <person name="Kohler A."/>
            <person name="Kuo A."/>
            <person name="Nagy L.G."/>
            <person name="Floudas D."/>
            <person name="Copeland A."/>
            <person name="Barry K.W."/>
            <person name="Cichocki N."/>
            <person name="Veneault-Fourrey C."/>
            <person name="LaButti K."/>
            <person name="Lindquist E.A."/>
            <person name="Lipzen A."/>
            <person name="Lundell T."/>
            <person name="Morin E."/>
            <person name="Murat C."/>
            <person name="Riley R."/>
            <person name="Ohm R."/>
            <person name="Sun H."/>
            <person name="Tunlid A."/>
            <person name="Henrissat B."/>
            <person name="Grigoriev I.V."/>
            <person name="Hibbett D.S."/>
            <person name="Martin F."/>
        </authorList>
    </citation>
    <scope>NUCLEOTIDE SEQUENCE [LARGE SCALE GENOMIC DNA]</scope>
    <source>
        <strain evidence="3">LaAM-08-1</strain>
    </source>
</reference>
<evidence type="ECO:0000259" key="1">
    <source>
        <dbReference type="Pfam" id="PF04248"/>
    </source>
</evidence>
<dbReference type="Proteomes" id="UP000054477">
    <property type="component" value="Unassembled WGS sequence"/>
</dbReference>
<reference evidence="2 3" key="1">
    <citation type="submission" date="2014-04" db="EMBL/GenBank/DDBJ databases">
        <authorList>
            <consortium name="DOE Joint Genome Institute"/>
            <person name="Kuo A."/>
            <person name="Kohler A."/>
            <person name="Nagy L.G."/>
            <person name="Floudas D."/>
            <person name="Copeland A."/>
            <person name="Barry K.W."/>
            <person name="Cichocki N."/>
            <person name="Veneault-Fourrey C."/>
            <person name="LaButti K."/>
            <person name="Lindquist E.A."/>
            <person name="Lipzen A."/>
            <person name="Lundell T."/>
            <person name="Morin E."/>
            <person name="Murat C."/>
            <person name="Sun H."/>
            <person name="Tunlid A."/>
            <person name="Henrissat B."/>
            <person name="Grigoriev I.V."/>
            <person name="Hibbett D.S."/>
            <person name="Martin F."/>
            <person name="Nordberg H.P."/>
            <person name="Cantor M.N."/>
            <person name="Hua S.X."/>
        </authorList>
    </citation>
    <scope>NUCLEOTIDE SEQUENCE [LARGE SCALE GENOMIC DNA]</scope>
    <source>
        <strain evidence="2 3">LaAM-08-1</strain>
    </source>
</reference>
<protein>
    <recommendedName>
        <fullName evidence="1">DUF427 domain-containing protein</fullName>
    </recommendedName>
</protein>
<organism evidence="2 3">
    <name type="scientific">Laccaria amethystina LaAM-08-1</name>
    <dbReference type="NCBI Taxonomy" id="1095629"/>
    <lineage>
        <taxon>Eukaryota</taxon>
        <taxon>Fungi</taxon>
        <taxon>Dikarya</taxon>
        <taxon>Basidiomycota</taxon>
        <taxon>Agaricomycotina</taxon>
        <taxon>Agaricomycetes</taxon>
        <taxon>Agaricomycetidae</taxon>
        <taxon>Agaricales</taxon>
        <taxon>Agaricineae</taxon>
        <taxon>Hydnangiaceae</taxon>
        <taxon>Laccaria</taxon>
    </lineage>
</organism>
<dbReference type="OrthoDB" id="18996at2759"/>
<dbReference type="InterPro" id="IPR007361">
    <property type="entry name" value="DUF427"/>
</dbReference>